<evidence type="ECO:0000313" key="2">
    <source>
        <dbReference type="Proteomes" id="UP000807342"/>
    </source>
</evidence>
<reference evidence="1" key="1">
    <citation type="submission" date="2020-11" db="EMBL/GenBank/DDBJ databases">
        <authorList>
            <consortium name="DOE Joint Genome Institute"/>
            <person name="Ahrendt S."/>
            <person name="Riley R."/>
            <person name="Andreopoulos W."/>
            <person name="Labutti K."/>
            <person name="Pangilinan J."/>
            <person name="Ruiz-Duenas F.J."/>
            <person name="Barrasa J.M."/>
            <person name="Sanchez-Garcia M."/>
            <person name="Camarero S."/>
            <person name="Miyauchi S."/>
            <person name="Serrano A."/>
            <person name="Linde D."/>
            <person name="Babiker R."/>
            <person name="Drula E."/>
            <person name="Ayuso-Fernandez I."/>
            <person name="Pacheco R."/>
            <person name="Padilla G."/>
            <person name="Ferreira P."/>
            <person name="Barriuso J."/>
            <person name="Kellner H."/>
            <person name="Castanera R."/>
            <person name="Alfaro M."/>
            <person name="Ramirez L."/>
            <person name="Pisabarro A.G."/>
            <person name="Kuo A."/>
            <person name="Tritt A."/>
            <person name="Lipzen A."/>
            <person name="He G."/>
            <person name="Yan M."/>
            <person name="Ng V."/>
            <person name="Cullen D."/>
            <person name="Martin F."/>
            <person name="Rosso M.-N."/>
            <person name="Henrissat B."/>
            <person name="Hibbett D."/>
            <person name="Martinez A.T."/>
            <person name="Grigoriev I.V."/>
        </authorList>
    </citation>
    <scope>NUCLEOTIDE SEQUENCE</scope>
    <source>
        <strain evidence="1">MF-IS2</strain>
    </source>
</reference>
<accession>A0A9P6BW06</accession>
<comment type="caution">
    <text evidence="1">The sequence shown here is derived from an EMBL/GenBank/DDBJ whole genome shotgun (WGS) entry which is preliminary data.</text>
</comment>
<name>A0A9P6BW06_9AGAR</name>
<dbReference type="AlphaFoldDB" id="A0A9P6BW06"/>
<organism evidence="1 2">
    <name type="scientific">Macrolepiota fuliginosa MF-IS2</name>
    <dbReference type="NCBI Taxonomy" id="1400762"/>
    <lineage>
        <taxon>Eukaryota</taxon>
        <taxon>Fungi</taxon>
        <taxon>Dikarya</taxon>
        <taxon>Basidiomycota</taxon>
        <taxon>Agaricomycotina</taxon>
        <taxon>Agaricomycetes</taxon>
        <taxon>Agaricomycetidae</taxon>
        <taxon>Agaricales</taxon>
        <taxon>Agaricineae</taxon>
        <taxon>Agaricaceae</taxon>
        <taxon>Macrolepiota</taxon>
    </lineage>
</organism>
<protein>
    <recommendedName>
        <fullName evidence="3">NACHT domain-containing protein</fullName>
    </recommendedName>
</protein>
<evidence type="ECO:0008006" key="3">
    <source>
        <dbReference type="Google" id="ProtNLM"/>
    </source>
</evidence>
<sequence length="109" mass="12532">MARGPFLIILDGLDECKSKEAQCQIIELIKLQLKDSGASSLLWMICSQPEPHLKRVVHKAEAEGLCWVEELWIDDPEAQSDTEFYLRDEFHRISKKHPDILGEREDVAT</sequence>
<dbReference type="OrthoDB" id="3061332at2759"/>
<gene>
    <name evidence="1" type="ORF">P691DRAFT_768591</name>
</gene>
<dbReference type="Proteomes" id="UP000807342">
    <property type="component" value="Unassembled WGS sequence"/>
</dbReference>
<dbReference type="EMBL" id="MU153145">
    <property type="protein sequence ID" value="KAF9439930.1"/>
    <property type="molecule type" value="Genomic_DNA"/>
</dbReference>
<evidence type="ECO:0000313" key="1">
    <source>
        <dbReference type="EMBL" id="KAF9439930.1"/>
    </source>
</evidence>
<keyword evidence="2" id="KW-1185">Reference proteome</keyword>
<proteinExistence type="predicted"/>